<gene>
    <name evidence="3" type="ORF">CQW23_23672</name>
</gene>
<keyword evidence="4" id="KW-1185">Reference proteome</keyword>
<keyword evidence="1" id="KW-0611">Plant defense</keyword>
<dbReference type="Proteomes" id="UP000224567">
    <property type="component" value="Unassembled WGS sequence"/>
</dbReference>
<evidence type="ECO:0000256" key="1">
    <source>
        <dbReference type="ARBA" id="ARBA00022821"/>
    </source>
</evidence>
<dbReference type="Gene3D" id="3.80.10.10">
    <property type="entry name" value="Ribonuclease Inhibitor"/>
    <property type="match status" value="1"/>
</dbReference>
<dbReference type="OrthoDB" id="1750503at2759"/>
<evidence type="ECO:0000313" key="4">
    <source>
        <dbReference type="Proteomes" id="UP000224567"/>
    </source>
</evidence>
<accession>A0A2G2VSM7</accession>
<reference evidence="3 4" key="1">
    <citation type="journal article" date="2017" name="Genome Biol.">
        <title>New reference genome sequences of hot pepper reveal the massive evolution of plant disease-resistance genes by retroduplication.</title>
        <authorList>
            <person name="Kim S."/>
            <person name="Park J."/>
            <person name="Yeom S.I."/>
            <person name="Kim Y.M."/>
            <person name="Seo E."/>
            <person name="Kim K.T."/>
            <person name="Kim M.S."/>
            <person name="Lee J.M."/>
            <person name="Cheong K."/>
            <person name="Shin H.S."/>
            <person name="Kim S.B."/>
            <person name="Han K."/>
            <person name="Lee J."/>
            <person name="Park M."/>
            <person name="Lee H.A."/>
            <person name="Lee H.Y."/>
            <person name="Lee Y."/>
            <person name="Oh S."/>
            <person name="Lee J.H."/>
            <person name="Choi E."/>
            <person name="Choi E."/>
            <person name="Lee S.E."/>
            <person name="Jeon J."/>
            <person name="Kim H."/>
            <person name="Choi G."/>
            <person name="Song H."/>
            <person name="Lee J."/>
            <person name="Lee S.C."/>
            <person name="Kwon J.K."/>
            <person name="Lee H.Y."/>
            <person name="Koo N."/>
            <person name="Hong Y."/>
            <person name="Kim R.W."/>
            <person name="Kang W.H."/>
            <person name="Huh J.H."/>
            <person name="Kang B.C."/>
            <person name="Yang T.J."/>
            <person name="Lee Y.H."/>
            <person name="Bennetzen J.L."/>
            <person name="Choi D."/>
        </authorList>
    </citation>
    <scope>NUCLEOTIDE SEQUENCE [LARGE SCALE GENOMIC DNA]</scope>
    <source>
        <strain evidence="4">cv. PBC81</strain>
    </source>
</reference>
<dbReference type="AlphaFoldDB" id="A0A2G2VSM7"/>
<dbReference type="InterPro" id="IPR057135">
    <property type="entry name" value="At4g27190-like_LRR"/>
</dbReference>
<comment type="caution">
    <text evidence="3">The sequence shown here is derived from an EMBL/GenBank/DDBJ whole genome shotgun (WGS) entry which is preliminary data.</text>
</comment>
<dbReference type="EMBL" id="MLFT02000010">
    <property type="protein sequence ID" value="PHT35972.1"/>
    <property type="molecule type" value="Genomic_DNA"/>
</dbReference>
<dbReference type="Pfam" id="PF23247">
    <property type="entry name" value="LRR_RPS2"/>
    <property type="match status" value="1"/>
</dbReference>
<organism evidence="3 4">
    <name type="scientific">Capsicum baccatum</name>
    <name type="common">Peruvian pepper</name>
    <dbReference type="NCBI Taxonomy" id="33114"/>
    <lineage>
        <taxon>Eukaryota</taxon>
        <taxon>Viridiplantae</taxon>
        <taxon>Streptophyta</taxon>
        <taxon>Embryophyta</taxon>
        <taxon>Tracheophyta</taxon>
        <taxon>Spermatophyta</taxon>
        <taxon>Magnoliopsida</taxon>
        <taxon>eudicotyledons</taxon>
        <taxon>Gunneridae</taxon>
        <taxon>Pentapetalae</taxon>
        <taxon>asterids</taxon>
        <taxon>lamiids</taxon>
        <taxon>Solanales</taxon>
        <taxon>Solanaceae</taxon>
        <taxon>Solanoideae</taxon>
        <taxon>Capsiceae</taxon>
        <taxon>Capsicum</taxon>
    </lineage>
</organism>
<dbReference type="SUPFAM" id="SSF52047">
    <property type="entry name" value="RNI-like"/>
    <property type="match status" value="1"/>
</dbReference>
<reference evidence="4" key="2">
    <citation type="journal article" date="2017" name="J. Anim. Genet.">
        <title>Multiple reference genome sequences of hot pepper reveal the massive evolution of plant disease resistance genes by retroduplication.</title>
        <authorList>
            <person name="Kim S."/>
            <person name="Park J."/>
            <person name="Yeom S.-I."/>
            <person name="Kim Y.-M."/>
            <person name="Seo E."/>
            <person name="Kim K.-T."/>
            <person name="Kim M.-S."/>
            <person name="Lee J.M."/>
            <person name="Cheong K."/>
            <person name="Shin H.-S."/>
            <person name="Kim S.-B."/>
            <person name="Han K."/>
            <person name="Lee J."/>
            <person name="Park M."/>
            <person name="Lee H.-A."/>
            <person name="Lee H.-Y."/>
            <person name="Lee Y."/>
            <person name="Oh S."/>
            <person name="Lee J.H."/>
            <person name="Choi E."/>
            <person name="Choi E."/>
            <person name="Lee S.E."/>
            <person name="Jeon J."/>
            <person name="Kim H."/>
            <person name="Choi G."/>
            <person name="Song H."/>
            <person name="Lee J."/>
            <person name="Lee S.-C."/>
            <person name="Kwon J.-K."/>
            <person name="Lee H.-Y."/>
            <person name="Koo N."/>
            <person name="Hong Y."/>
            <person name="Kim R.W."/>
            <person name="Kang W.-H."/>
            <person name="Huh J.H."/>
            <person name="Kang B.-C."/>
            <person name="Yang T.-J."/>
            <person name="Lee Y.-H."/>
            <person name="Bennetzen J.L."/>
            <person name="Choi D."/>
        </authorList>
    </citation>
    <scope>NUCLEOTIDE SEQUENCE [LARGE SCALE GENOMIC DNA]</scope>
    <source>
        <strain evidence="4">cv. PBC81</strain>
    </source>
</reference>
<dbReference type="InterPro" id="IPR050905">
    <property type="entry name" value="Plant_NBS-LRR"/>
</dbReference>
<feature type="domain" description="Disease resistance protein At4g27190-like leucine-rich repeats" evidence="2">
    <location>
        <begin position="44"/>
        <end position="102"/>
    </location>
</feature>
<name>A0A2G2VSM7_CAPBA</name>
<evidence type="ECO:0000259" key="2">
    <source>
        <dbReference type="Pfam" id="PF23247"/>
    </source>
</evidence>
<proteinExistence type="predicted"/>
<evidence type="ECO:0000313" key="3">
    <source>
        <dbReference type="EMBL" id="PHT35972.1"/>
    </source>
</evidence>
<dbReference type="PANTHER" id="PTHR33463">
    <property type="entry name" value="NB-ARC DOMAIN-CONTAINING PROTEIN-RELATED"/>
    <property type="match status" value="1"/>
</dbReference>
<dbReference type="InterPro" id="IPR032675">
    <property type="entry name" value="LRR_dom_sf"/>
</dbReference>
<protein>
    <recommendedName>
        <fullName evidence="2">Disease resistance protein At4g27190-like leucine-rich repeats domain-containing protein</fullName>
    </recommendedName>
</protein>
<dbReference type="PANTHER" id="PTHR33463:SF187">
    <property type="entry name" value="AND NB-ARC DOMAIN DISEASE RESISTANCE PROTEIN, PUTATIVE-RELATED"/>
    <property type="match status" value="1"/>
</dbReference>
<sequence length="195" mass="22194">MMGDHGITSSCNPLQRVEKLVLKTLDDFTGLFKLESGGVLPPFGTFSHLQHLDISDCNKMKKLIPKWLLQYLLNLTIIDVRRCKEMEEIITDDEEKQASLFPSNHSNNISNDERIPLTLPVCNGQPSAPPSLESIKLDKVSCKSLEWDNPQNKNVLHHFVKKPCGTFKPQSYLVKLVSEVDNLILVDLDFFFDRL</sequence>